<dbReference type="AlphaFoldDB" id="A0A6J4VS59"/>
<organism evidence="2">
    <name type="scientific">uncultured Thermomicrobiales bacterium</name>
    <dbReference type="NCBI Taxonomy" id="1645740"/>
    <lineage>
        <taxon>Bacteria</taxon>
        <taxon>Pseudomonadati</taxon>
        <taxon>Thermomicrobiota</taxon>
        <taxon>Thermomicrobia</taxon>
        <taxon>Thermomicrobiales</taxon>
        <taxon>environmental samples</taxon>
    </lineage>
</organism>
<dbReference type="EMBL" id="CADCWF010000349">
    <property type="protein sequence ID" value="CAA9581694.1"/>
    <property type="molecule type" value="Genomic_DNA"/>
</dbReference>
<evidence type="ECO:0000313" key="2">
    <source>
        <dbReference type="EMBL" id="CAA9581694.1"/>
    </source>
</evidence>
<name>A0A6J4VS59_9BACT</name>
<accession>A0A6J4VS59</accession>
<feature type="compositionally biased region" description="Pro residues" evidence="1">
    <location>
        <begin position="1"/>
        <end position="10"/>
    </location>
</feature>
<feature type="region of interest" description="Disordered" evidence="1">
    <location>
        <begin position="1"/>
        <end position="44"/>
    </location>
</feature>
<protein>
    <submittedName>
        <fullName evidence="2">Uncharacterized protein</fullName>
    </submittedName>
</protein>
<sequence length="44" mass="4685">GPPGRPPPLAPCSRKGLPSPLVPLPCQGEKNDDRRRCPTTPVIL</sequence>
<evidence type="ECO:0000256" key="1">
    <source>
        <dbReference type="SAM" id="MobiDB-lite"/>
    </source>
</evidence>
<feature type="non-terminal residue" evidence="2">
    <location>
        <position position="1"/>
    </location>
</feature>
<feature type="non-terminal residue" evidence="2">
    <location>
        <position position="44"/>
    </location>
</feature>
<reference evidence="2" key="1">
    <citation type="submission" date="2020-02" db="EMBL/GenBank/DDBJ databases">
        <authorList>
            <person name="Meier V. D."/>
        </authorList>
    </citation>
    <scope>NUCLEOTIDE SEQUENCE</scope>
    <source>
        <strain evidence="2">AVDCRST_MAG59</strain>
    </source>
</reference>
<proteinExistence type="predicted"/>
<gene>
    <name evidence="2" type="ORF">AVDCRST_MAG59-4851</name>
</gene>